<accession>A0A1Z4M2B4</accession>
<gene>
    <name evidence="2" type="ORF">NIES267_71310</name>
</gene>
<feature type="region of interest" description="Disordered" evidence="1">
    <location>
        <begin position="1"/>
        <end position="20"/>
    </location>
</feature>
<reference evidence="2 3" key="1">
    <citation type="submission" date="2017-06" db="EMBL/GenBank/DDBJ databases">
        <title>Genome sequencing of cyanobaciteial culture collection at National Institute for Environmental Studies (NIES).</title>
        <authorList>
            <person name="Hirose Y."/>
            <person name="Shimura Y."/>
            <person name="Fujisawa T."/>
            <person name="Nakamura Y."/>
            <person name="Kawachi M."/>
        </authorList>
    </citation>
    <scope>NUCLEOTIDE SEQUENCE [LARGE SCALE GENOMIC DNA]</scope>
    <source>
        <strain evidence="2 3">NIES-267</strain>
        <plasmid evidence="3">Plasmid1 dna</plasmid>
    </source>
</reference>
<keyword evidence="3" id="KW-1185">Reference proteome</keyword>
<evidence type="ECO:0008006" key="4">
    <source>
        <dbReference type="Google" id="ProtNLM"/>
    </source>
</evidence>
<dbReference type="InterPro" id="IPR027417">
    <property type="entry name" value="P-loop_NTPase"/>
</dbReference>
<dbReference type="Gene3D" id="3.40.50.300">
    <property type="entry name" value="P-loop containing nucleotide triphosphate hydrolases"/>
    <property type="match status" value="1"/>
</dbReference>
<dbReference type="Proteomes" id="UP000218418">
    <property type="component" value="Plasmid plasmid1"/>
</dbReference>
<proteinExistence type="predicted"/>
<organism evidence="2 3">
    <name type="scientific">Calothrix parasitica NIES-267</name>
    <dbReference type="NCBI Taxonomy" id="1973488"/>
    <lineage>
        <taxon>Bacteria</taxon>
        <taxon>Bacillati</taxon>
        <taxon>Cyanobacteriota</taxon>
        <taxon>Cyanophyceae</taxon>
        <taxon>Nostocales</taxon>
        <taxon>Calotrichaceae</taxon>
        <taxon>Calothrix</taxon>
    </lineage>
</organism>
<protein>
    <recommendedName>
        <fullName evidence="4">CobQ/CobB/MinD/ParA nucleotide binding domain-containing protein</fullName>
    </recommendedName>
</protein>
<sequence length="293" mass="33604">MPVKSQAKAQPTKSQAKVQSVNLEADSVSANLEPVFNKLIGFEESQKNRLIIVTGDKGGVGKSTFARGLLHTYQSRQESPIVFEADKSNPQVKRFYGNSGLTIEETDITNANKLDAFIDKLEVKVKDDNKKNFKENVKILMDLPAQSNRFFFEFIKDMNLFEILQERLKIRTTVVIVLSRVKDCIFQLESLYKIAGESVDYLIVKNGFFGEEEDFRRYNDSEIRKQIFEENNCICEISMPELIEHAFDYIDELTLTFDKAIQPGNRISVEARTKSWVRKFESAIQPALPLLRL</sequence>
<dbReference type="OrthoDB" id="200044at2"/>
<dbReference type="AlphaFoldDB" id="A0A1Z4M2B4"/>
<geneLocation type="plasmid" evidence="3">
    <name>Plasmid1 dna</name>
</geneLocation>
<dbReference type="EMBL" id="AP018228">
    <property type="protein sequence ID" value="BAY87607.1"/>
    <property type="molecule type" value="Genomic_DNA"/>
</dbReference>
<feature type="compositionally biased region" description="Polar residues" evidence="1">
    <location>
        <begin position="7"/>
        <end position="20"/>
    </location>
</feature>
<name>A0A1Z4M2B4_9CYAN</name>
<evidence type="ECO:0000313" key="2">
    <source>
        <dbReference type="EMBL" id="BAY87607.1"/>
    </source>
</evidence>
<dbReference type="SUPFAM" id="SSF52540">
    <property type="entry name" value="P-loop containing nucleoside triphosphate hydrolases"/>
    <property type="match status" value="1"/>
</dbReference>
<evidence type="ECO:0000256" key="1">
    <source>
        <dbReference type="SAM" id="MobiDB-lite"/>
    </source>
</evidence>
<keyword evidence="2" id="KW-0614">Plasmid</keyword>
<evidence type="ECO:0000313" key="3">
    <source>
        <dbReference type="Proteomes" id="UP000218418"/>
    </source>
</evidence>